<feature type="region of interest" description="Disordered" evidence="1">
    <location>
        <begin position="1"/>
        <end position="26"/>
    </location>
</feature>
<dbReference type="EMBL" id="OMOD01000138">
    <property type="protein sequence ID" value="SPF42343.1"/>
    <property type="molecule type" value="Genomic_DNA"/>
</dbReference>
<dbReference type="AlphaFoldDB" id="A0A2U3KRP7"/>
<gene>
    <name evidence="2" type="ORF">SBA1_440041</name>
</gene>
<sequence length="64" mass="6807">MRSAHSSSSRPGRRHEPGVDGHRTTTSLLQTPCPYILAFDHSLVTGSAGRVVRLTGSVAFSDGQ</sequence>
<feature type="compositionally biased region" description="Basic and acidic residues" evidence="1">
    <location>
        <begin position="14"/>
        <end position="23"/>
    </location>
</feature>
<evidence type="ECO:0000256" key="1">
    <source>
        <dbReference type="SAM" id="MobiDB-lite"/>
    </source>
</evidence>
<organism evidence="2 3">
    <name type="scientific">Candidatus Sulfotelmatobacter kueseliae</name>
    <dbReference type="NCBI Taxonomy" id="2042962"/>
    <lineage>
        <taxon>Bacteria</taxon>
        <taxon>Pseudomonadati</taxon>
        <taxon>Acidobacteriota</taxon>
        <taxon>Terriglobia</taxon>
        <taxon>Terriglobales</taxon>
        <taxon>Candidatus Korobacteraceae</taxon>
        <taxon>Candidatus Sulfotelmatobacter</taxon>
    </lineage>
</organism>
<accession>A0A2U3KRP7</accession>
<evidence type="ECO:0000313" key="3">
    <source>
        <dbReference type="Proteomes" id="UP000238701"/>
    </source>
</evidence>
<protein>
    <submittedName>
        <fullName evidence="2">Uncharacterized protein</fullName>
    </submittedName>
</protein>
<name>A0A2U3KRP7_9BACT</name>
<proteinExistence type="predicted"/>
<reference evidence="3" key="1">
    <citation type="submission" date="2018-02" db="EMBL/GenBank/DDBJ databases">
        <authorList>
            <person name="Hausmann B."/>
        </authorList>
    </citation>
    <scope>NUCLEOTIDE SEQUENCE [LARGE SCALE GENOMIC DNA]</scope>
    <source>
        <strain evidence="3">Peat soil MAG SbA1</strain>
    </source>
</reference>
<dbReference type="Proteomes" id="UP000238701">
    <property type="component" value="Unassembled WGS sequence"/>
</dbReference>
<feature type="compositionally biased region" description="Polar residues" evidence="1">
    <location>
        <begin position="1"/>
        <end position="10"/>
    </location>
</feature>
<evidence type="ECO:0000313" key="2">
    <source>
        <dbReference type="EMBL" id="SPF42343.1"/>
    </source>
</evidence>